<evidence type="ECO:0000256" key="2">
    <source>
        <dbReference type="ARBA" id="ARBA00006442"/>
    </source>
</evidence>
<evidence type="ECO:0000259" key="5">
    <source>
        <dbReference type="Pfam" id="PF07992"/>
    </source>
</evidence>
<dbReference type="Proteomes" id="UP000255265">
    <property type="component" value="Unassembled WGS sequence"/>
</dbReference>
<dbReference type="InterPro" id="IPR036188">
    <property type="entry name" value="FAD/NAD-bd_sf"/>
</dbReference>
<dbReference type="GO" id="GO:0016491">
    <property type="term" value="F:oxidoreductase activity"/>
    <property type="evidence" value="ECO:0007669"/>
    <property type="project" value="InterPro"/>
</dbReference>
<keyword evidence="8" id="KW-1185">Reference proteome</keyword>
<comment type="caution">
    <text evidence="7">The sequence shown here is derived from an EMBL/GenBank/DDBJ whole genome shotgun (WGS) entry which is preliminary data.</text>
</comment>
<organism evidence="7 8">
    <name type="scientific">Pseudacidovorax intermedius</name>
    <dbReference type="NCBI Taxonomy" id="433924"/>
    <lineage>
        <taxon>Bacteria</taxon>
        <taxon>Pseudomonadati</taxon>
        <taxon>Pseudomonadota</taxon>
        <taxon>Betaproteobacteria</taxon>
        <taxon>Burkholderiales</taxon>
        <taxon>Comamonadaceae</taxon>
        <taxon>Pseudacidovorax</taxon>
    </lineage>
</organism>
<gene>
    <name evidence="7" type="ORF">DFR41_108213</name>
</gene>
<dbReference type="EMBL" id="QQAV01000008">
    <property type="protein sequence ID" value="RDI22089.1"/>
    <property type="molecule type" value="Genomic_DNA"/>
</dbReference>
<evidence type="ECO:0000256" key="4">
    <source>
        <dbReference type="ARBA" id="ARBA00022827"/>
    </source>
</evidence>
<dbReference type="Pfam" id="PF07992">
    <property type="entry name" value="Pyr_redox_2"/>
    <property type="match status" value="1"/>
</dbReference>
<name>A0A370FAE4_9BURK</name>
<evidence type="ECO:0000313" key="8">
    <source>
        <dbReference type="Proteomes" id="UP000255265"/>
    </source>
</evidence>
<dbReference type="Gene3D" id="3.50.50.60">
    <property type="entry name" value="FAD/NAD(P)-binding domain"/>
    <property type="match status" value="2"/>
</dbReference>
<dbReference type="Gene3D" id="3.30.390.30">
    <property type="match status" value="1"/>
</dbReference>
<dbReference type="PANTHER" id="PTHR43429:SF3">
    <property type="entry name" value="NITRITE REDUCTASE [NAD(P)H]"/>
    <property type="match status" value="1"/>
</dbReference>
<dbReference type="InterPro" id="IPR041575">
    <property type="entry name" value="Rubredoxin_C"/>
</dbReference>
<evidence type="ECO:0000259" key="6">
    <source>
        <dbReference type="Pfam" id="PF18267"/>
    </source>
</evidence>
<evidence type="ECO:0000256" key="1">
    <source>
        <dbReference type="ARBA" id="ARBA00001974"/>
    </source>
</evidence>
<keyword evidence="4" id="KW-0274">FAD</keyword>
<dbReference type="AlphaFoldDB" id="A0A370FAE4"/>
<comment type="cofactor">
    <cofactor evidence="1">
        <name>FAD</name>
        <dbReference type="ChEBI" id="CHEBI:57692"/>
    </cofactor>
</comment>
<dbReference type="Pfam" id="PF18267">
    <property type="entry name" value="Rubredoxin_C"/>
    <property type="match status" value="1"/>
</dbReference>
<comment type="similarity">
    <text evidence="2">Belongs to the FAD-dependent oxidoreductase family.</text>
</comment>
<keyword evidence="3" id="KW-0285">Flavoprotein</keyword>
<dbReference type="InterPro" id="IPR016156">
    <property type="entry name" value="FAD/NAD-linked_Rdtase_dimer_sf"/>
</dbReference>
<dbReference type="PRINTS" id="PR00411">
    <property type="entry name" value="PNDRDTASEI"/>
</dbReference>
<protein>
    <submittedName>
        <fullName evidence="7">Pyridine nucleotide-disulfide oxidoreductase</fullName>
    </submittedName>
</protein>
<dbReference type="InterPro" id="IPR023753">
    <property type="entry name" value="FAD/NAD-binding_dom"/>
</dbReference>
<sequence length="405" mass="43892">MRQKLVVIGNGMAGMRTVQELLAIASGLYDITVFGAEPHPHYNRILLSPVLAGERSLQDIVLSDWNWYREQGITLHAGRTVTQVDRARRIVRADDGTEAAYDRLLLATGSQPVLLPVPGAGLRGVLAHRDIADTEAMIEAARTHRHAVVIGGGVLGLEAASGLARRGMAVTVVHRNDWLMERQLDAEAATLLRETLETQQGLNFRLGAQTEALLDDGQGWVRAVRLTDGSELPADLVVMAIGIRPHIALAQQMRLHCERGIVVSDTLQTVTDGRIYAVGECAQHRGVAYGLVAPLFEQGRVAANHLAQMGIGRYEGSTVSAKLKVTGVELLSAGDFMGGEGTEQLLLRDPDSGVYRKLVLKDERLIGACLYGDAEGGGWYLDLLREGRSVAELREQLIFGEPVHG</sequence>
<proteinExistence type="inferred from homology"/>
<reference evidence="7 8" key="1">
    <citation type="submission" date="2018-07" db="EMBL/GenBank/DDBJ databases">
        <title>Genomic Encyclopedia of Type Strains, Phase IV (KMG-IV): sequencing the most valuable type-strain genomes for metagenomic binning, comparative biology and taxonomic classification.</title>
        <authorList>
            <person name="Goeker M."/>
        </authorList>
    </citation>
    <scope>NUCLEOTIDE SEQUENCE [LARGE SCALE GENOMIC DNA]</scope>
    <source>
        <strain evidence="7 8">DSM 21352</strain>
    </source>
</reference>
<feature type="domain" description="NADH-rubredoxin oxidoreductase C-terminal" evidence="6">
    <location>
        <begin position="321"/>
        <end position="386"/>
    </location>
</feature>
<accession>A0A370FAE4</accession>
<dbReference type="OrthoDB" id="9768666at2"/>
<feature type="domain" description="FAD/NAD(P)-binding" evidence="5">
    <location>
        <begin position="4"/>
        <end position="285"/>
    </location>
</feature>
<dbReference type="PANTHER" id="PTHR43429">
    <property type="entry name" value="PYRIDINE NUCLEOTIDE-DISULFIDE OXIDOREDUCTASE DOMAIN-CONTAINING"/>
    <property type="match status" value="1"/>
</dbReference>
<evidence type="ECO:0000256" key="3">
    <source>
        <dbReference type="ARBA" id="ARBA00022630"/>
    </source>
</evidence>
<dbReference type="SUPFAM" id="SSF51905">
    <property type="entry name" value="FAD/NAD(P)-binding domain"/>
    <property type="match status" value="2"/>
</dbReference>
<dbReference type="InterPro" id="IPR050260">
    <property type="entry name" value="FAD-bd_OxRdtase"/>
</dbReference>
<dbReference type="PRINTS" id="PR00368">
    <property type="entry name" value="FADPNR"/>
</dbReference>
<evidence type="ECO:0000313" key="7">
    <source>
        <dbReference type="EMBL" id="RDI22089.1"/>
    </source>
</evidence>